<keyword evidence="6" id="KW-0560">Oxidoreductase</keyword>
<comment type="subunit">
    <text evidence="2">Homodimer.</text>
</comment>
<dbReference type="InterPro" id="IPR020631">
    <property type="entry name" value="THF_DH/CycHdrlase_NAD-bd_dom"/>
</dbReference>
<dbReference type="InterPro" id="IPR036291">
    <property type="entry name" value="NAD(P)-bd_dom_sf"/>
</dbReference>
<dbReference type="Gene3D" id="3.40.50.720">
    <property type="entry name" value="NAD(P)-binding Rossmann-like Domain"/>
    <property type="match status" value="1"/>
</dbReference>
<evidence type="ECO:0000256" key="2">
    <source>
        <dbReference type="ARBA" id="ARBA00011738"/>
    </source>
</evidence>
<evidence type="ECO:0000259" key="10">
    <source>
        <dbReference type="Pfam" id="PF02882"/>
    </source>
</evidence>
<dbReference type="AlphaFoldDB" id="A0AA38HLK0"/>
<evidence type="ECO:0000256" key="6">
    <source>
        <dbReference type="ARBA" id="ARBA00023002"/>
    </source>
</evidence>
<dbReference type="PANTHER" id="PTHR48099">
    <property type="entry name" value="C-1-TETRAHYDROFOLATE SYNTHASE, CYTOPLASMIC-RELATED"/>
    <property type="match status" value="1"/>
</dbReference>
<sequence>MEELNMPIILNGKETAQKYNDNLKNSINELVQKGNRQPKLVVIQVGANPASSLYIRNKKRACERVGILFDHIIFDEDVKETKVVETIKELNKNNNVDGILVQLPLPKTINEDFVINTISPEKDADGFCPVTLGNVILNKSEIYPGTPKGIILLLKEYNVDVEGKNVVVIGRSNIVGKPISIMLTNMSATVTVCHSKTKNLKDITKNADILIVA</sequence>
<evidence type="ECO:0000256" key="4">
    <source>
        <dbReference type="ARBA" id="ARBA00022801"/>
    </source>
</evidence>
<dbReference type="GO" id="GO:0005829">
    <property type="term" value="C:cytosol"/>
    <property type="evidence" value="ECO:0007669"/>
    <property type="project" value="TreeGrafter"/>
</dbReference>
<dbReference type="InterPro" id="IPR046346">
    <property type="entry name" value="Aminoacid_DH-like_N_sf"/>
</dbReference>
<name>A0AA38HLK0_9CUCU</name>
<dbReference type="SUPFAM" id="SSF51735">
    <property type="entry name" value="NAD(P)-binding Rossmann-fold domains"/>
    <property type="match status" value="1"/>
</dbReference>
<dbReference type="SUPFAM" id="SSF53223">
    <property type="entry name" value="Aminoacid dehydrogenase-like, N-terminal domain"/>
    <property type="match status" value="1"/>
</dbReference>
<evidence type="ECO:0000256" key="5">
    <source>
        <dbReference type="ARBA" id="ARBA00022857"/>
    </source>
</evidence>
<organism evidence="11 12">
    <name type="scientific">Zophobas morio</name>
    <dbReference type="NCBI Taxonomy" id="2755281"/>
    <lineage>
        <taxon>Eukaryota</taxon>
        <taxon>Metazoa</taxon>
        <taxon>Ecdysozoa</taxon>
        <taxon>Arthropoda</taxon>
        <taxon>Hexapoda</taxon>
        <taxon>Insecta</taxon>
        <taxon>Pterygota</taxon>
        <taxon>Neoptera</taxon>
        <taxon>Endopterygota</taxon>
        <taxon>Coleoptera</taxon>
        <taxon>Polyphaga</taxon>
        <taxon>Cucujiformia</taxon>
        <taxon>Tenebrionidae</taxon>
        <taxon>Zophobas</taxon>
    </lineage>
</organism>
<keyword evidence="3" id="KW-0554">One-carbon metabolism</keyword>
<feature type="domain" description="Tetrahydrofolate dehydrogenase/cyclohydrolase NAD(P)-binding" evidence="10">
    <location>
        <begin position="144"/>
        <end position="213"/>
    </location>
</feature>
<evidence type="ECO:0000313" key="11">
    <source>
        <dbReference type="EMBL" id="KAJ3616583.1"/>
    </source>
</evidence>
<dbReference type="GO" id="GO:0035999">
    <property type="term" value="P:tetrahydrofolate interconversion"/>
    <property type="evidence" value="ECO:0007669"/>
    <property type="project" value="TreeGrafter"/>
</dbReference>
<feature type="non-terminal residue" evidence="11">
    <location>
        <position position="213"/>
    </location>
</feature>
<dbReference type="GO" id="GO:0004488">
    <property type="term" value="F:methylenetetrahydrofolate dehydrogenase (NADP+) activity"/>
    <property type="evidence" value="ECO:0007669"/>
    <property type="project" value="InterPro"/>
</dbReference>
<evidence type="ECO:0000256" key="1">
    <source>
        <dbReference type="ARBA" id="ARBA00004777"/>
    </source>
</evidence>
<dbReference type="PRINTS" id="PR00085">
    <property type="entry name" value="THFDHDRGNASE"/>
</dbReference>
<keyword evidence="7" id="KW-0511">Multifunctional enzyme</keyword>
<evidence type="ECO:0000256" key="8">
    <source>
        <dbReference type="ARBA" id="ARBA00036357"/>
    </source>
</evidence>
<dbReference type="InterPro" id="IPR020867">
    <property type="entry name" value="THF_DH/CycHdrlase_CS"/>
</dbReference>
<dbReference type="Gene3D" id="3.40.50.10860">
    <property type="entry name" value="Leucine Dehydrogenase, chain A, domain 1"/>
    <property type="match status" value="1"/>
</dbReference>
<keyword evidence="4" id="KW-0378">Hydrolase</keyword>
<evidence type="ECO:0008006" key="13">
    <source>
        <dbReference type="Google" id="ProtNLM"/>
    </source>
</evidence>
<protein>
    <recommendedName>
        <fullName evidence="13">Methenyltetrahydrofolate cyclohydrolase</fullName>
    </recommendedName>
</protein>
<dbReference type="PROSITE" id="PS00766">
    <property type="entry name" value="THF_DHG_CYH_1"/>
    <property type="match status" value="1"/>
</dbReference>
<dbReference type="Proteomes" id="UP001168821">
    <property type="component" value="Unassembled WGS sequence"/>
</dbReference>
<reference evidence="11" key="1">
    <citation type="journal article" date="2023" name="G3 (Bethesda)">
        <title>Whole genome assemblies of Zophobas morio and Tenebrio molitor.</title>
        <authorList>
            <person name="Kaur S."/>
            <person name="Stinson S.A."/>
            <person name="diCenzo G.C."/>
        </authorList>
    </citation>
    <scope>NUCLEOTIDE SEQUENCE</scope>
    <source>
        <strain evidence="11">QUZm001</strain>
    </source>
</reference>
<dbReference type="PANTHER" id="PTHR48099:SF5">
    <property type="entry name" value="C-1-TETRAHYDROFOLATE SYNTHASE, CYTOPLASMIC"/>
    <property type="match status" value="1"/>
</dbReference>
<evidence type="ECO:0000256" key="3">
    <source>
        <dbReference type="ARBA" id="ARBA00022563"/>
    </source>
</evidence>
<evidence type="ECO:0000256" key="7">
    <source>
        <dbReference type="ARBA" id="ARBA00023268"/>
    </source>
</evidence>
<proteinExistence type="predicted"/>
<evidence type="ECO:0000313" key="12">
    <source>
        <dbReference type="Proteomes" id="UP001168821"/>
    </source>
</evidence>
<dbReference type="InterPro" id="IPR020630">
    <property type="entry name" value="THF_DH/CycHdrlase_cat_dom"/>
</dbReference>
<accession>A0AA38HLK0</accession>
<evidence type="ECO:0000259" key="9">
    <source>
        <dbReference type="Pfam" id="PF00763"/>
    </source>
</evidence>
<dbReference type="Pfam" id="PF00763">
    <property type="entry name" value="THF_DHG_CYH"/>
    <property type="match status" value="1"/>
</dbReference>
<dbReference type="Pfam" id="PF02882">
    <property type="entry name" value="THF_DHG_CYH_C"/>
    <property type="match status" value="1"/>
</dbReference>
<dbReference type="FunFam" id="3.40.50.10860:FF:000005">
    <property type="entry name" value="C-1-tetrahydrofolate synthase, cytoplasmic, putative"/>
    <property type="match status" value="1"/>
</dbReference>
<feature type="domain" description="Tetrahydrofolate dehydrogenase/cyclohydrolase catalytic" evidence="9">
    <location>
        <begin position="10"/>
        <end position="125"/>
    </location>
</feature>
<keyword evidence="5" id="KW-0521">NADP</keyword>
<dbReference type="GO" id="GO:0004477">
    <property type="term" value="F:methenyltetrahydrofolate cyclohydrolase activity"/>
    <property type="evidence" value="ECO:0007669"/>
    <property type="project" value="UniProtKB-EC"/>
</dbReference>
<comment type="caution">
    <text evidence="11">The sequence shown here is derived from an EMBL/GenBank/DDBJ whole genome shotgun (WGS) entry which is preliminary data.</text>
</comment>
<dbReference type="EMBL" id="JALNTZ010003210">
    <property type="protein sequence ID" value="KAJ3616583.1"/>
    <property type="molecule type" value="Genomic_DNA"/>
</dbReference>
<gene>
    <name evidence="11" type="ORF">Zmor_011817</name>
</gene>
<keyword evidence="12" id="KW-1185">Reference proteome</keyword>
<dbReference type="InterPro" id="IPR000672">
    <property type="entry name" value="THF_DH/CycHdrlase"/>
</dbReference>
<comment type="catalytic activity">
    <reaction evidence="8">
        <text>(6R)-5,10-methenyltetrahydrofolate + H2O = (6R)-10-formyltetrahydrofolate + H(+)</text>
        <dbReference type="Rhea" id="RHEA:23700"/>
        <dbReference type="ChEBI" id="CHEBI:15377"/>
        <dbReference type="ChEBI" id="CHEBI:15378"/>
        <dbReference type="ChEBI" id="CHEBI:57455"/>
        <dbReference type="ChEBI" id="CHEBI:195366"/>
        <dbReference type="EC" id="3.5.4.9"/>
    </reaction>
</comment>
<comment type="pathway">
    <text evidence="1">One-carbon metabolism; tetrahydrofolate interconversion.</text>
</comment>